<proteinExistence type="predicted"/>
<dbReference type="Proteomes" id="UP000095287">
    <property type="component" value="Unplaced"/>
</dbReference>
<sequence>MFLLLFLLLGSFSLNVSQNASKQKFSVLQSVYGTGVHHVRYETVPNNFVDKLGNEVPNRANSHKGGDGKEVYDCIDVMGAVKAHGTEYERPNGRFKYRCNNGIEEVAACVGSPRANKAVIKVGTSHDVDGFWHKCERFPNKTVVYTEEARCNVKGKDYHVGDEIQGAYIRMVCQEAGYKVIGCYYFNDKKNVVKMNPGTTADDGDVKHHCDDNDGNIQYYAQDFLIGK</sequence>
<evidence type="ECO:0000313" key="4">
    <source>
        <dbReference type="WBParaSite" id="L893_g3340.t1"/>
    </source>
</evidence>
<feature type="chain" id="PRO_5009314243" evidence="1">
    <location>
        <begin position="18"/>
        <end position="228"/>
    </location>
</feature>
<keyword evidence="3" id="KW-1185">Reference proteome</keyword>
<evidence type="ECO:0000313" key="3">
    <source>
        <dbReference type="Proteomes" id="UP000095287"/>
    </source>
</evidence>
<protein>
    <submittedName>
        <fullName evidence="4">DUF3421 domain-containing protein</fullName>
    </submittedName>
</protein>
<evidence type="ECO:0000259" key="2">
    <source>
        <dbReference type="Pfam" id="PF23003"/>
    </source>
</evidence>
<dbReference type="AlphaFoldDB" id="A0A1I8A6P3"/>
<name>A0A1I8A6P3_9BILA</name>
<organism evidence="3 4">
    <name type="scientific">Steinernema glaseri</name>
    <dbReference type="NCBI Taxonomy" id="37863"/>
    <lineage>
        <taxon>Eukaryota</taxon>
        <taxon>Metazoa</taxon>
        <taxon>Ecdysozoa</taxon>
        <taxon>Nematoda</taxon>
        <taxon>Chromadorea</taxon>
        <taxon>Rhabditida</taxon>
        <taxon>Tylenchina</taxon>
        <taxon>Panagrolaimomorpha</taxon>
        <taxon>Strongyloidoidea</taxon>
        <taxon>Steinernematidae</taxon>
        <taxon>Steinernema</taxon>
    </lineage>
</organism>
<reference evidence="4" key="1">
    <citation type="submission" date="2016-11" db="UniProtKB">
        <authorList>
            <consortium name="WormBaseParasite"/>
        </authorList>
    </citation>
    <scope>IDENTIFICATION</scope>
</reference>
<accession>A0A1I8A6P3</accession>
<feature type="domain" description="Abnormal cell migration protein 18-like fibronectin type I" evidence="2">
    <location>
        <begin position="74"/>
        <end position="142"/>
    </location>
</feature>
<feature type="signal peptide" evidence="1">
    <location>
        <begin position="1"/>
        <end position="17"/>
    </location>
</feature>
<dbReference type="Pfam" id="PF23003">
    <property type="entry name" value="Fn1_2"/>
    <property type="match status" value="1"/>
</dbReference>
<keyword evidence="1" id="KW-0732">Signal</keyword>
<dbReference type="WBParaSite" id="L893_g3340.t1">
    <property type="protein sequence ID" value="L893_g3340.t1"/>
    <property type="gene ID" value="L893_g3340"/>
</dbReference>
<evidence type="ECO:0000256" key="1">
    <source>
        <dbReference type="SAM" id="SignalP"/>
    </source>
</evidence>
<dbReference type="InterPro" id="IPR055119">
    <property type="entry name" value="Mig18_Fn1"/>
</dbReference>